<organism evidence="1 2">
    <name type="scientific">Trifolium medium</name>
    <dbReference type="NCBI Taxonomy" id="97028"/>
    <lineage>
        <taxon>Eukaryota</taxon>
        <taxon>Viridiplantae</taxon>
        <taxon>Streptophyta</taxon>
        <taxon>Embryophyta</taxon>
        <taxon>Tracheophyta</taxon>
        <taxon>Spermatophyta</taxon>
        <taxon>Magnoliopsida</taxon>
        <taxon>eudicotyledons</taxon>
        <taxon>Gunneridae</taxon>
        <taxon>Pentapetalae</taxon>
        <taxon>rosids</taxon>
        <taxon>fabids</taxon>
        <taxon>Fabales</taxon>
        <taxon>Fabaceae</taxon>
        <taxon>Papilionoideae</taxon>
        <taxon>50 kb inversion clade</taxon>
        <taxon>NPAAA clade</taxon>
        <taxon>Hologalegina</taxon>
        <taxon>IRL clade</taxon>
        <taxon>Trifolieae</taxon>
        <taxon>Trifolium</taxon>
    </lineage>
</organism>
<reference evidence="1 2" key="1">
    <citation type="journal article" date="2018" name="Front. Plant Sci.">
        <title>Red Clover (Trifolium pratense) and Zigzag Clover (T. medium) - A Picture of Genomic Similarities and Differences.</title>
        <authorList>
            <person name="Dluhosova J."/>
            <person name="Istvanek J."/>
            <person name="Nedelnik J."/>
            <person name="Repkova J."/>
        </authorList>
    </citation>
    <scope>NUCLEOTIDE SEQUENCE [LARGE SCALE GENOMIC DNA]</scope>
    <source>
        <strain evidence="2">cv. 10/8</strain>
        <tissue evidence="1">Leaf</tissue>
    </source>
</reference>
<dbReference type="EMBL" id="LXQA010156777">
    <property type="protein sequence ID" value="MCI27001.1"/>
    <property type="molecule type" value="Genomic_DNA"/>
</dbReference>
<evidence type="ECO:0000313" key="2">
    <source>
        <dbReference type="Proteomes" id="UP000265520"/>
    </source>
</evidence>
<comment type="caution">
    <text evidence="1">The sequence shown here is derived from an EMBL/GenBank/DDBJ whole genome shotgun (WGS) entry which is preliminary data.</text>
</comment>
<protein>
    <submittedName>
        <fullName evidence="1">Uncharacterized protein</fullName>
    </submittedName>
</protein>
<name>A0A392QRI3_9FABA</name>
<dbReference type="AlphaFoldDB" id="A0A392QRI3"/>
<dbReference type="Proteomes" id="UP000265520">
    <property type="component" value="Unassembled WGS sequence"/>
</dbReference>
<sequence length="36" mass="3795">MSSIVTARTTVHLFGNDGVGSCSDPGKDTVWGQWGQ</sequence>
<proteinExistence type="predicted"/>
<keyword evidence="2" id="KW-1185">Reference proteome</keyword>
<accession>A0A392QRI3</accession>
<feature type="non-terminal residue" evidence="1">
    <location>
        <position position="36"/>
    </location>
</feature>
<evidence type="ECO:0000313" key="1">
    <source>
        <dbReference type="EMBL" id="MCI27001.1"/>
    </source>
</evidence>